<dbReference type="CDD" id="cd07821">
    <property type="entry name" value="PYR_PYL_RCAR_like"/>
    <property type="match status" value="1"/>
</dbReference>
<keyword evidence="2" id="KW-1185">Reference proteome</keyword>
<proteinExistence type="predicted"/>
<evidence type="ECO:0000313" key="2">
    <source>
        <dbReference type="Proteomes" id="UP001460888"/>
    </source>
</evidence>
<dbReference type="Pfam" id="PF10604">
    <property type="entry name" value="Polyketide_cyc2"/>
    <property type="match status" value="1"/>
</dbReference>
<dbReference type="Gene3D" id="3.30.530.20">
    <property type="match status" value="1"/>
</dbReference>
<evidence type="ECO:0008006" key="3">
    <source>
        <dbReference type="Google" id="ProtNLM"/>
    </source>
</evidence>
<dbReference type="EMBL" id="APND01000002">
    <property type="protein sequence ID" value="MES1929158.1"/>
    <property type="molecule type" value="Genomic_DNA"/>
</dbReference>
<dbReference type="Proteomes" id="UP001460888">
    <property type="component" value="Unassembled WGS sequence"/>
</dbReference>
<dbReference type="InterPro" id="IPR019587">
    <property type="entry name" value="Polyketide_cyclase/dehydratase"/>
</dbReference>
<comment type="caution">
    <text evidence="1">The sequence shown here is derived from an EMBL/GenBank/DDBJ whole genome shotgun (WGS) entry which is preliminary data.</text>
</comment>
<name>A0ABV2AZW6_9GAMM</name>
<dbReference type="InterPro" id="IPR023393">
    <property type="entry name" value="START-like_dom_sf"/>
</dbReference>
<protein>
    <recommendedName>
        <fullName evidence="3">Polyketide cyclase</fullName>
    </recommendedName>
</protein>
<sequence length="148" mass="16636">MQSIHVSRVFEADAATVFDVISDHAGYASLPGVRRAWLRQTGDDHRDGVNAERVLDLGLARIVERITEYDPGNALGYQIIESPLPIKHLGARLLFETLPGTTPRTRVHWRSQLRARTPLVQAPVAFAIARQMGFAYGIALRIWARRLR</sequence>
<organism evidence="1 2">
    <name type="scientific">Salinisphaera dokdonensis CL-ES53</name>
    <dbReference type="NCBI Taxonomy" id="1304272"/>
    <lineage>
        <taxon>Bacteria</taxon>
        <taxon>Pseudomonadati</taxon>
        <taxon>Pseudomonadota</taxon>
        <taxon>Gammaproteobacteria</taxon>
        <taxon>Salinisphaerales</taxon>
        <taxon>Salinisphaeraceae</taxon>
        <taxon>Salinisphaera</taxon>
    </lineage>
</organism>
<evidence type="ECO:0000313" key="1">
    <source>
        <dbReference type="EMBL" id="MES1929158.1"/>
    </source>
</evidence>
<dbReference type="SUPFAM" id="SSF55961">
    <property type="entry name" value="Bet v1-like"/>
    <property type="match status" value="1"/>
</dbReference>
<gene>
    <name evidence="1" type="ORF">SADO_07877</name>
</gene>
<dbReference type="RefSeq" id="WP_353110651.1">
    <property type="nucleotide sequence ID" value="NZ_APND01000002.1"/>
</dbReference>
<reference evidence="1 2" key="1">
    <citation type="submission" date="2013-03" db="EMBL/GenBank/DDBJ databases">
        <title>Salinisphaera dokdonensis CL-ES53 Genome Sequencing.</title>
        <authorList>
            <person name="Li C."/>
            <person name="Lai Q."/>
            <person name="Shao Z."/>
        </authorList>
    </citation>
    <scope>NUCLEOTIDE SEQUENCE [LARGE SCALE GENOMIC DNA]</scope>
    <source>
        <strain evidence="1 2">CL-ES53</strain>
    </source>
</reference>
<accession>A0ABV2AZW6</accession>